<protein>
    <submittedName>
        <fullName evidence="2">Uncharacterized protein</fullName>
    </submittedName>
</protein>
<dbReference type="PANTHER" id="PTHR35161:SF22">
    <property type="match status" value="1"/>
</dbReference>
<reference evidence="2 3" key="1">
    <citation type="journal article" date="2019" name="Sci. Rep.">
        <title>A high-quality genome of Eragrostis curvula grass provides insights into Poaceae evolution and supports new strategies to enhance forage quality.</title>
        <authorList>
            <person name="Carballo J."/>
            <person name="Santos B.A.C.M."/>
            <person name="Zappacosta D."/>
            <person name="Garbus I."/>
            <person name="Selva J.P."/>
            <person name="Gallo C.A."/>
            <person name="Diaz A."/>
            <person name="Albertini E."/>
            <person name="Caccamo M."/>
            <person name="Echenique V."/>
        </authorList>
    </citation>
    <scope>NUCLEOTIDE SEQUENCE [LARGE SCALE GENOMIC DNA]</scope>
    <source>
        <strain evidence="3">cv. Victoria</strain>
        <tissue evidence="2">Leaf</tissue>
    </source>
</reference>
<dbReference type="Gramene" id="TVU36544">
    <property type="protein sequence ID" value="TVU36544"/>
    <property type="gene ID" value="EJB05_18481"/>
</dbReference>
<organism evidence="2 3">
    <name type="scientific">Eragrostis curvula</name>
    <name type="common">weeping love grass</name>
    <dbReference type="NCBI Taxonomy" id="38414"/>
    <lineage>
        <taxon>Eukaryota</taxon>
        <taxon>Viridiplantae</taxon>
        <taxon>Streptophyta</taxon>
        <taxon>Embryophyta</taxon>
        <taxon>Tracheophyta</taxon>
        <taxon>Spermatophyta</taxon>
        <taxon>Magnoliopsida</taxon>
        <taxon>Liliopsida</taxon>
        <taxon>Poales</taxon>
        <taxon>Poaceae</taxon>
        <taxon>PACMAD clade</taxon>
        <taxon>Chloridoideae</taxon>
        <taxon>Eragrostideae</taxon>
        <taxon>Eragrostidinae</taxon>
        <taxon>Eragrostis</taxon>
    </lineage>
</organism>
<name>A0A5J9VM69_9POAL</name>
<feature type="compositionally biased region" description="Basic residues" evidence="1">
    <location>
        <begin position="1"/>
        <end position="10"/>
    </location>
</feature>
<evidence type="ECO:0000256" key="1">
    <source>
        <dbReference type="SAM" id="MobiDB-lite"/>
    </source>
</evidence>
<evidence type="ECO:0000313" key="2">
    <source>
        <dbReference type="EMBL" id="TVU36544.1"/>
    </source>
</evidence>
<evidence type="ECO:0000313" key="3">
    <source>
        <dbReference type="Proteomes" id="UP000324897"/>
    </source>
</evidence>
<gene>
    <name evidence="2" type="ORF">EJB05_18481</name>
</gene>
<dbReference type="EMBL" id="RWGY01000009">
    <property type="protein sequence ID" value="TVU36544.1"/>
    <property type="molecule type" value="Genomic_DNA"/>
</dbReference>
<dbReference type="AlphaFoldDB" id="A0A5J9VM69"/>
<feature type="region of interest" description="Disordered" evidence="1">
    <location>
        <begin position="1"/>
        <end position="35"/>
    </location>
</feature>
<comment type="caution">
    <text evidence="2">The sequence shown here is derived from an EMBL/GenBank/DDBJ whole genome shotgun (WGS) entry which is preliminary data.</text>
</comment>
<proteinExistence type="predicted"/>
<dbReference type="Proteomes" id="UP000324897">
    <property type="component" value="Unassembled WGS sequence"/>
</dbReference>
<sequence>MAAGRRRRWREGRVAFHQGAPAQQGTEEDDDERPVAKRRKICPLQIGRSCNVNQRHSMQFDCLLALITGRPKRTNLSANQELALHSDCSTGIYFERCDTSEANYIWMSSLSTNISIKLELLAAFGTDVMNSEERKPLLAFSEGFDDGAGWAATKSVLHEIFDASDPATQPDYLYSFTRVNEKFHLEVYKVLNWSLEDNAPSELLKPTKSFHPVLVSVNDMSSGSLIPHVLHQKNPKTLLLPPPPDSVEWEGFNTTADEFFDRYHAFKRTRIIGTGAARDNSVTPVPVNDHYHLCDPFKFFGRSLISRLEEVFAKNACYEKLKITNVFLKRKELKFLDVKLVPYSDTKAEENVRDVGHMIEGMLVRLGLLSENFPKDLQHCLKLLLVGSPGHQKVDIEDLLFAKNHHCWMPSLGKIHMIDDLFDEFTTKMSPQAKIRACAGFPSFHGLTLRVDRNWLMKECFDHYMPTDQKKAENRREAAKNALLEDVNFNRHSAVRLYAVDRGFRTIRNGFHHLQDHAYRLFGEVSREEVELVVSSEHCDMYTHVQQGMTREYLQKIKNSVYPPRAIDKEKASFNRFAKYFPEIVAFKEDDLKRGEQ</sequence>
<accession>A0A5J9VM69</accession>
<keyword evidence="3" id="KW-1185">Reference proteome</keyword>
<dbReference type="PANTHER" id="PTHR35161">
    <property type="entry name" value="OS02G0303100 PROTEIN"/>
    <property type="match status" value="1"/>
</dbReference>